<reference evidence="3" key="1">
    <citation type="submission" date="2008-03" db="EMBL/GenBank/DDBJ databases">
        <title>Annotation of Ixodes scapularis.</title>
        <authorList>
            <consortium name="Ixodes scapularis Genome Project Consortium"/>
            <person name="Caler E."/>
            <person name="Hannick L.I."/>
            <person name="Bidwell S."/>
            <person name="Joardar V."/>
            <person name="Thiagarajan M."/>
            <person name="Amedeo P."/>
            <person name="Galinsky K.J."/>
            <person name="Schobel S."/>
            <person name="Inman J."/>
            <person name="Hostetler J."/>
            <person name="Miller J."/>
            <person name="Hammond M."/>
            <person name="Megy K."/>
            <person name="Lawson D."/>
            <person name="Kodira C."/>
            <person name="Sutton G."/>
            <person name="Meyer J."/>
            <person name="Hill C.A."/>
            <person name="Birren B."/>
            <person name="Nene V."/>
            <person name="Collins F."/>
            <person name="Alarcon-Chaidez F."/>
            <person name="Wikel S."/>
            <person name="Strausberg R."/>
        </authorList>
    </citation>
    <scope>NUCLEOTIDE SEQUENCE [LARGE SCALE GENOMIC DNA]</scope>
    <source>
        <strain evidence="3">Wikel</strain>
    </source>
</reference>
<dbReference type="EnsemblMetazoa" id="ISCW013247-RA">
    <property type="protein sequence ID" value="ISCW013247-PA"/>
    <property type="gene ID" value="ISCW013247"/>
</dbReference>
<protein>
    <submittedName>
        <fullName evidence="2">Uncharacterized protein</fullName>
    </submittedName>
</protein>
<evidence type="ECO:0000313" key="3">
    <source>
        <dbReference type="Proteomes" id="UP000001555"/>
    </source>
</evidence>
<evidence type="ECO:0000313" key="2">
    <source>
        <dbReference type="EnsemblMetazoa" id="ISCW013247-PA"/>
    </source>
</evidence>
<dbReference type="VEuPathDB" id="VectorBase:ISCW013247"/>
<dbReference type="EMBL" id="ABJB011008661">
    <property type="status" value="NOT_ANNOTATED_CDS"/>
    <property type="molecule type" value="Genomic_DNA"/>
</dbReference>
<accession>A0A1S4LFB2</accession>
<dbReference type="Proteomes" id="UP000001555">
    <property type="component" value="Unassembled WGS sequence"/>
</dbReference>
<name>A0A1S4LFB2_IXOSC</name>
<dbReference type="InParanoid" id="A0A1S4LFB2"/>
<proteinExistence type="predicted"/>
<dbReference type="AlphaFoldDB" id="A0A1S4LFB2"/>
<reference evidence="2" key="2">
    <citation type="submission" date="2020-05" db="UniProtKB">
        <authorList>
            <consortium name="EnsemblMetazoa"/>
        </authorList>
    </citation>
    <scope>IDENTIFICATION</scope>
    <source>
        <strain evidence="2">wikel</strain>
    </source>
</reference>
<feature type="region of interest" description="Disordered" evidence="1">
    <location>
        <begin position="1"/>
        <end position="33"/>
    </location>
</feature>
<feature type="compositionally biased region" description="Gly residues" evidence="1">
    <location>
        <begin position="22"/>
        <end position="31"/>
    </location>
</feature>
<feature type="region of interest" description="Disordered" evidence="1">
    <location>
        <begin position="49"/>
        <end position="91"/>
    </location>
</feature>
<organism evidence="2 3">
    <name type="scientific">Ixodes scapularis</name>
    <name type="common">Black-legged tick</name>
    <name type="synonym">Deer tick</name>
    <dbReference type="NCBI Taxonomy" id="6945"/>
    <lineage>
        <taxon>Eukaryota</taxon>
        <taxon>Metazoa</taxon>
        <taxon>Ecdysozoa</taxon>
        <taxon>Arthropoda</taxon>
        <taxon>Chelicerata</taxon>
        <taxon>Arachnida</taxon>
        <taxon>Acari</taxon>
        <taxon>Parasitiformes</taxon>
        <taxon>Ixodida</taxon>
        <taxon>Ixodoidea</taxon>
        <taxon>Ixodidae</taxon>
        <taxon>Ixodinae</taxon>
        <taxon>Ixodes</taxon>
    </lineage>
</organism>
<dbReference type="VEuPathDB" id="VectorBase:ISCI013247"/>
<sequence length="97" mass="9713">QHLLGAWQKERSPTMASPGDGAVSGGCGGLDRAGPNPGAVGCAGGAVCLRHRHPPPPGQGEGGHSTRDPQQRRSAALPHGEPAGGTQVGQHDIAVFL</sequence>
<keyword evidence="3" id="KW-1185">Reference proteome</keyword>
<evidence type="ECO:0000256" key="1">
    <source>
        <dbReference type="SAM" id="MobiDB-lite"/>
    </source>
</evidence>